<evidence type="ECO:0000313" key="2">
    <source>
        <dbReference type="Proteomes" id="UP001145114"/>
    </source>
</evidence>
<feature type="non-terminal residue" evidence="1">
    <location>
        <position position="1"/>
    </location>
</feature>
<organism evidence="1 2">
    <name type="scientific">Spiromyces aspiralis</name>
    <dbReference type="NCBI Taxonomy" id="68401"/>
    <lineage>
        <taxon>Eukaryota</taxon>
        <taxon>Fungi</taxon>
        <taxon>Fungi incertae sedis</taxon>
        <taxon>Zoopagomycota</taxon>
        <taxon>Kickxellomycotina</taxon>
        <taxon>Kickxellomycetes</taxon>
        <taxon>Kickxellales</taxon>
        <taxon>Kickxellaceae</taxon>
        <taxon>Spiromyces</taxon>
    </lineage>
</organism>
<proteinExistence type="predicted"/>
<reference evidence="1" key="1">
    <citation type="submission" date="2022-06" db="EMBL/GenBank/DDBJ databases">
        <title>Phylogenomic reconstructions and comparative analyses of Kickxellomycotina fungi.</title>
        <authorList>
            <person name="Reynolds N.K."/>
            <person name="Stajich J.E."/>
            <person name="Barry K."/>
            <person name="Grigoriev I.V."/>
            <person name="Crous P."/>
            <person name="Smith M.E."/>
        </authorList>
    </citation>
    <scope>NUCLEOTIDE SEQUENCE</scope>
    <source>
        <strain evidence="1">RSA 2271</strain>
    </source>
</reference>
<comment type="caution">
    <text evidence="1">The sequence shown here is derived from an EMBL/GenBank/DDBJ whole genome shotgun (WGS) entry which is preliminary data.</text>
</comment>
<dbReference type="Proteomes" id="UP001145114">
    <property type="component" value="Unassembled WGS sequence"/>
</dbReference>
<dbReference type="EMBL" id="JAMZIH010006557">
    <property type="protein sequence ID" value="KAJ1673795.1"/>
    <property type="molecule type" value="Genomic_DNA"/>
</dbReference>
<evidence type="ECO:0000313" key="1">
    <source>
        <dbReference type="EMBL" id="KAJ1673795.1"/>
    </source>
</evidence>
<gene>
    <name evidence="1" type="ORF">EV182_004543</name>
</gene>
<accession>A0ACC1HEI9</accession>
<protein>
    <submittedName>
        <fullName evidence="1">Uncharacterized protein</fullName>
    </submittedName>
</protein>
<feature type="non-terminal residue" evidence="1">
    <location>
        <position position="141"/>
    </location>
</feature>
<sequence length="141" mass="15774">SNHIKHYKVPYVDPTEVGASQSLVGGHYQFAFGYNGKGFVVSHEVLNRCFFENLDYDPSNSARTKVSPSSNRVPISTDMPLEQDILGWSRTAALSIRESYMNYANTTRLSNQATASTLRPGLTKLVKKKYDHGVELYIITP</sequence>
<name>A0ACC1HEI9_9FUNG</name>
<keyword evidence="2" id="KW-1185">Reference proteome</keyword>